<dbReference type="InterPro" id="IPR020084">
    <property type="entry name" value="NUDIX_hydrolase_CS"/>
</dbReference>
<dbReference type="GO" id="GO:0006753">
    <property type="term" value="P:nucleoside phosphate metabolic process"/>
    <property type="evidence" value="ECO:0007669"/>
    <property type="project" value="TreeGrafter"/>
</dbReference>
<comment type="caution">
    <text evidence="15">The sequence shown here is derived from an EMBL/GenBank/DDBJ whole genome shotgun (WGS) entry which is preliminary data.</text>
</comment>
<feature type="binding site" evidence="13">
    <location>
        <position position="83"/>
    </location>
    <ligand>
        <name>Mg(2+)</name>
        <dbReference type="ChEBI" id="CHEBI:18420"/>
        <label>1</label>
    </ligand>
</feature>
<dbReference type="PANTHER" id="PTHR11839:SF5">
    <property type="entry name" value="ADP-RIBOSE PYROPHOSPHATASE"/>
    <property type="match status" value="1"/>
</dbReference>
<evidence type="ECO:0000313" key="15">
    <source>
        <dbReference type="EMBL" id="OOG24537.1"/>
    </source>
</evidence>
<dbReference type="InterPro" id="IPR004385">
    <property type="entry name" value="NDP_pyrophosphatase"/>
</dbReference>
<organism evidence="15 16">
    <name type="scientific">Thioalkalivibrio denitrificans</name>
    <dbReference type="NCBI Taxonomy" id="108003"/>
    <lineage>
        <taxon>Bacteria</taxon>
        <taxon>Pseudomonadati</taxon>
        <taxon>Pseudomonadota</taxon>
        <taxon>Gammaproteobacteria</taxon>
        <taxon>Chromatiales</taxon>
        <taxon>Ectothiorhodospiraceae</taxon>
        <taxon>Thioalkalivibrio</taxon>
    </lineage>
</organism>
<dbReference type="GO" id="GO:0047631">
    <property type="term" value="F:ADP-ribose diphosphatase activity"/>
    <property type="evidence" value="ECO:0007669"/>
    <property type="project" value="UniProtKB-EC"/>
</dbReference>
<comment type="function">
    <text evidence="8">Acts on ADP-mannose and ADP-glucose as well as ADP-ribose. Prevents glycogen biosynthesis. The reaction catalyzed by this enzyme is a limiting step of the gluconeogenic process.</text>
</comment>
<dbReference type="PROSITE" id="PS00893">
    <property type="entry name" value="NUDIX_BOX"/>
    <property type="match status" value="1"/>
</dbReference>
<dbReference type="OrthoDB" id="5292471at2"/>
<reference evidence="15 16" key="1">
    <citation type="submission" date="2017-02" db="EMBL/GenBank/DDBJ databases">
        <title>Genomic diversity within the haloalkaliphilic genus Thioalkalivibrio.</title>
        <authorList>
            <person name="Ahn A.-C."/>
            <person name="Meier-Kolthoff J."/>
            <person name="Overmars L."/>
            <person name="Richter M."/>
            <person name="Woyke T."/>
            <person name="Sorokin D.Y."/>
            <person name="Muyzer G."/>
        </authorList>
    </citation>
    <scope>NUCLEOTIDE SEQUENCE [LARGE SCALE GENOMIC DNA]</scope>
    <source>
        <strain evidence="15 16">ALJD</strain>
    </source>
</reference>
<dbReference type="SUPFAM" id="SSF55811">
    <property type="entry name" value="Nudix"/>
    <property type="match status" value="1"/>
</dbReference>
<feature type="domain" description="Nudix hydrolase" evidence="14">
    <location>
        <begin position="42"/>
        <end position="180"/>
    </location>
</feature>
<dbReference type="RefSeq" id="WP_077278728.1">
    <property type="nucleotide sequence ID" value="NZ_MVBK01000046.1"/>
</dbReference>
<evidence type="ECO:0000256" key="7">
    <source>
        <dbReference type="ARBA" id="ARBA00022842"/>
    </source>
</evidence>
<evidence type="ECO:0000256" key="2">
    <source>
        <dbReference type="ARBA" id="ARBA00007482"/>
    </source>
</evidence>
<dbReference type="PROSITE" id="PS51462">
    <property type="entry name" value="NUDIX"/>
    <property type="match status" value="1"/>
</dbReference>
<evidence type="ECO:0000256" key="6">
    <source>
        <dbReference type="ARBA" id="ARBA00022801"/>
    </source>
</evidence>
<evidence type="ECO:0000256" key="10">
    <source>
        <dbReference type="ARBA" id="ARBA00030308"/>
    </source>
</evidence>
<feature type="binding site" evidence="13">
    <location>
        <position position="99"/>
    </location>
    <ligand>
        <name>Mg(2+)</name>
        <dbReference type="ChEBI" id="CHEBI:18420"/>
        <label>1</label>
    </ligand>
</feature>
<dbReference type="InterPro" id="IPR000086">
    <property type="entry name" value="NUDIX_hydrolase_dom"/>
</dbReference>
<name>A0A1V3NHF2_9GAMM</name>
<evidence type="ECO:0000256" key="3">
    <source>
        <dbReference type="ARBA" id="ARBA00012453"/>
    </source>
</evidence>
<feature type="binding site" evidence="13">
    <location>
        <position position="151"/>
    </location>
    <ligand>
        <name>Mg(2+)</name>
        <dbReference type="ChEBI" id="CHEBI:18420"/>
        <label>2</label>
    </ligand>
</feature>
<gene>
    <name evidence="15" type="primary">nudF</name>
    <name evidence="15" type="ORF">B1C78_08505</name>
</gene>
<evidence type="ECO:0000256" key="1">
    <source>
        <dbReference type="ARBA" id="ARBA00001946"/>
    </source>
</evidence>
<dbReference type="CDD" id="cd24155">
    <property type="entry name" value="NUDIX_ADPRase"/>
    <property type="match status" value="1"/>
</dbReference>
<keyword evidence="6" id="KW-0378">Hydrolase</keyword>
<evidence type="ECO:0000256" key="8">
    <source>
        <dbReference type="ARBA" id="ARBA00025164"/>
    </source>
</evidence>
<dbReference type="GO" id="GO:0019693">
    <property type="term" value="P:ribose phosphate metabolic process"/>
    <property type="evidence" value="ECO:0007669"/>
    <property type="project" value="TreeGrafter"/>
</dbReference>
<dbReference type="AlphaFoldDB" id="A0A1V3NHF2"/>
<dbReference type="NCBIfam" id="TIGR00052">
    <property type="entry name" value="nudix-type nucleoside diphosphatase, YffH/AdpP family"/>
    <property type="match status" value="1"/>
</dbReference>
<evidence type="ECO:0000256" key="5">
    <source>
        <dbReference type="ARBA" id="ARBA00022723"/>
    </source>
</evidence>
<dbReference type="EC" id="3.6.1.13" evidence="3"/>
<comment type="catalytic activity">
    <reaction evidence="12">
        <text>ADP-D-ribose + H2O = D-ribose 5-phosphate + AMP + 2 H(+)</text>
        <dbReference type="Rhea" id="RHEA:10412"/>
        <dbReference type="ChEBI" id="CHEBI:15377"/>
        <dbReference type="ChEBI" id="CHEBI:15378"/>
        <dbReference type="ChEBI" id="CHEBI:57967"/>
        <dbReference type="ChEBI" id="CHEBI:78346"/>
        <dbReference type="ChEBI" id="CHEBI:456215"/>
        <dbReference type="EC" id="3.6.1.13"/>
    </reaction>
</comment>
<dbReference type="STRING" id="108003.B1C78_08505"/>
<evidence type="ECO:0000313" key="16">
    <source>
        <dbReference type="Proteomes" id="UP000189462"/>
    </source>
</evidence>
<evidence type="ECO:0000256" key="11">
    <source>
        <dbReference type="ARBA" id="ARBA00033056"/>
    </source>
</evidence>
<keyword evidence="16" id="KW-1185">Reference proteome</keyword>
<dbReference type="Gene3D" id="3.90.79.10">
    <property type="entry name" value="Nucleoside Triphosphate Pyrophosphohydrolase"/>
    <property type="match status" value="1"/>
</dbReference>
<dbReference type="GO" id="GO:0046872">
    <property type="term" value="F:metal ion binding"/>
    <property type="evidence" value="ECO:0007669"/>
    <property type="project" value="UniProtKB-KW"/>
</dbReference>
<evidence type="ECO:0000256" key="9">
    <source>
        <dbReference type="ARBA" id="ARBA00030162"/>
    </source>
</evidence>
<evidence type="ECO:0000256" key="4">
    <source>
        <dbReference type="ARBA" id="ARBA00013297"/>
    </source>
</evidence>
<keyword evidence="5 13" id="KW-0479">Metal-binding</keyword>
<feature type="binding site" evidence="13">
    <location>
        <position position="103"/>
    </location>
    <ligand>
        <name>Mg(2+)</name>
        <dbReference type="ChEBI" id="CHEBI:18420"/>
        <label>1</label>
    </ligand>
</feature>
<dbReference type="EMBL" id="MVBK01000046">
    <property type="protein sequence ID" value="OOG24537.1"/>
    <property type="molecule type" value="Genomic_DNA"/>
</dbReference>
<dbReference type="Proteomes" id="UP000189462">
    <property type="component" value="Unassembled WGS sequence"/>
</dbReference>
<accession>A0A1V3NHF2</accession>
<dbReference type="GO" id="GO:0005829">
    <property type="term" value="C:cytosol"/>
    <property type="evidence" value="ECO:0007669"/>
    <property type="project" value="TreeGrafter"/>
</dbReference>
<evidence type="ECO:0000256" key="12">
    <source>
        <dbReference type="ARBA" id="ARBA00049546"/>
    </source>
</evidence>
<comment type="cofactor">
    <cofactor evidence="1 13">
        <name>Mg(2+)</name>
        <dbReference type="ChEBI" id="CHEBI:18420"/>
    </cofactor>
</comment>
<dbReference type="InterPro" id="IPR015797">
    <property type="entry name" value="NUDIX_hydrolase-like_dom_sf"/>
</dbReference>
<evidence type="ECO:0000259" key="14">
    <source>
        <dbReference type="PROSITE" id="PS51462"/>
    </source>
</evidence>
<evidence type="ECO:0000256" key="13">
    <source>
        <dbReference type="PIRSR" id="PIRSR604385-2"/>
    </source>
</evidence>
<dbReference type="PANTHER" id="PTHR11839">
    <property type="entry name" value="UDP/ADP-SUGAR PYROPHOSPHATASE"/>
    <property type="match status" value="1"/>
</dbReference>
<dbReference type="Pfam" id="PF00293">
    <property type="entry name" value="NUDIX"/>
    <property type="match status" value="1"/>
</dbReference>
<proteinExistence type="inferred from homology"/>
<comment type="similarity">
    <text evidence="2">Belongs to the Nudix hydrolase family. NudF subfamily.</text>
</comment>
<dbReference type="GO" id="GO:0019144">
    <property type="term" value="F:ADP-sugar diphosphatase activity"/>
    <property type="evidence" value="ECO:0007669"/>
    <property type="project" value="TreeGrafter"/>
</dbReference>
<keyword evidence="7 13" id="KW-0460">Magnesium</keyword>
<sequence length="198" mass="22352">MKWEILDDRVVYEGFFRVRSLRLSHSRFQGGEPLEIRRELLERGHAAAVLPYDAVRDRVILIEQFRVGALESERGPWLMEVVAGMIAPGERSEDVVRREALEEAGCQLGELEYLYEYHATPGGASERVSLYVGQADSAGIGGIHGLDDEGEDIRVHVLDAEEAFARMDNGLMDNAMTLIALLWLRINRDTLREKWGGQ</sequence>
<protein>
    <recommendedName>
        <fullName evidence="4">ADP-ribose pyrophosphatase</fullName>
        <ecNumber evidence="3">3.6.1.13</ecNumber>
    </recommendedName>
    <alternativeName>
        <fullName evidence="9">ADP-ribose diphosphatase</fullName>
    </alternativeName>
    <alternativeName>
        <fullName evidence="11">ADP-ribose phosphohydrolase</fullName>
    </alternativeName>
    <alternativeName>
        <fullName evidence="10">Adenosine diphosphoribose pyrophosphatase</fullName>
    </alternativeName>
</protein>